<dbReference type="SMART" id="SM00344">
    <property type="entry name" value="HTH_ASNC"/>
    <property type="match status" value="1"/>
</dbReference>
<dbReference type="InterPro" id="IPR000485">
    <property type="entry name" value="AsnC-type_HTH_dom"/>
</dbReference>
<gene>
    <name evidence="5" type="ORF">SAMN04488239_10683</name>
</gene>
<dbReference type="InterPro" id="IPR011991">
    <property type="entry name" value="ArsR-like_HTH"/>
</dbReference>
<accession>A0A1G6THF7</accession>
<dbReference type="InterPro" id="IPR036390">
    <property type="entry name" value="WH_DNA-bd_sf"/>
</dbReference>
<dbReference type="InterPro" id="IPR019887">
    <property type="entry name" value="Tscrpt_reg_AsnC/Lrp_C"/>
</dbReference>
<dbReference type="GO" id="GO:0043565">
    <property type="term" value="F:sequence-specific DNA binding"/>
    <property type="evidence" value="ECO:0007669"/>
    <property type="project" value="InterPro"/>
</dbReference>
<keyword evidence="6" id="KW-1185">Reference proteome</keyword>
<dbReference type="PROSITE" id="PS00519">
    <property type="entry name" value="HTH_ASNC_1"/>
    <property type="match status" value="1"/>
</dbReference>
<dbReference type="OrthoDB" id="9803143at2"/>
<dbReference type="GO" id="GO:0043200">
    <property type="term" value="P:response to amino acid"/>
    <property type="evidence" value="ECO:0007669"/>
    <property type="project" value="TreeGrafter"/>
</dbReference>
<evidence type="ECO:0000313" key="5">
    <source>
        <dbReference type="EMBL" id="SDD27765.1"/>
    </source>
</evidence>
<dbReference type="Pfam" id="PF13412">
    <property type="entry name" value="HTH_24"/>
    <property type="match status" value="1"/>
</dbReference>
<dbReference type="AlphaFoldDB" id="A0A1G6THF7"/>
<dbReference type="PROSITE" id="PS50956">
    <property type="entry name" value="HTH_ASNC_2"/>
    <property type="match status" value="1"/>
</dbReference>
<dbReference type="EMBL" id="FMZV01000006">
    <property type="protein sequence ID" value="SDD27765.1"/>
    <property type="molecule type" value="Genomic_DNA"/>
</dbReference>
<dbReference type="RefSeq" id="WP_093031141.1">
    <property type="nucleotide sequence ID" value="NZ_FMZV01000006.1"/>
</dbReference>
<dbReference type="CDD" id="cd00090">
    <property type="entry name" value="HTH_ARSR"/>
    <property type="match status" value="1"/>
</dbReference>
<evidence type="ECO:0000256" key="2">
    <source>
        <dbReference type="ARBA" id="ARBA00023125"/>
    </source>
</evidence>
<sequence length="154" mass="17266">MTLDATDRRILTELQKHGRLTNVDLAARINLSPSPCLARVKALEKSGTIDRYVALVKPEALGLGLSVFIQVTLERQTERGLADFESRMRAFDEVMECYLMTGDSDYLVRLVVKDIESLQRFIVRELTTIPGVANIKSSFALKQVKYKTALPVPP</sequence>
<dbReference type="Pfam" id="PF01037">
    <property type="entry name" value="AsnC_trans_reg"/>
    <property type="match status" value="1"/>
</dbReference>
<keyword evidence="1" id="KW-0805">Transcription regulation</keyword>
<evidence type="ECO:0000259" key="4">
    <source>
        <dbReference type="PROSITE" id="PS50956"/>
    </source>
</evidence>
<dbReference type="InterPro" id="IPR019885">
    <property type="entry name" value="Tscrpt_reg_HTH_AsnC-type_CS"/>
</dbReference>
<dbReference type="Gene3D" id="1.10.10.10">
    <property type="entry name" value="Winged helix-like DNA-binding domain superfamily/Winged helix DNA-binding domain"/>
    <property type="match status" value="1"/>
</dbReference>
<organism evidence="5 6">
    <name type="scientific">Ruegeria marina</name>
    <dbReference type="NCBI Taxonomy" id="639004"/>
    <lineage>
        <taxon>Bacteria</taxon>
        <taxon>Pseudomonadati</taxon>
        <taxon>Pseudomonadota</taxon>
        <taxon>Alphaproteobacteria</taxon>
        <taxon>Rhodobacterales</taxon>
        <taxon>Roseobacteraceae</taxon>
        <taxon>Ruegeria</taxon>
    </lineage>
</organism>
<dbReference type="InterPro" id="IPR011008">
    <property type="entry name" value="Dimeric_a/b-barrel"/>
</dbReference>
<keyword evidence="2 5" id="KW-0238">DNA-binding</keyword>
<evidence type="ECO:0000256" key="1">
    <source>
        <dbReference type="ARBA" id="ARBA00023015"/>
    </source>
</evidence>
<name>A0A1G6THF7_9RHOB</name>
<feature type="domain" description="HTH asnC-type" evidence="4">
    <location>
        <begin position="3"/>
        <end position="64"/>
    </location>
</feature>
<dbReference type="PANTHER" id="PTHR30154">
    <property type="entry name" value="LEUCINE-RESPONSIVE REGULATORY PROTEIN"/>
    <property type="match status" value="1"/>
</dbReference>
<proteinExistence type="predicted"/>
<reference evidence="6" key="1">
    <citation type="submission" date="2016-10" db="EMBL/GenBank/DDBJ databases">
        <authorList>
            <person name="Varghese N."/>
            <person name="Submissions S."/>
        </authorList>
    </citation>
    <scope>NUCLEOTIDE SEQUENCE [LARGE SCALE GENOMIC DNA]</scope>
    <source>
        <strain evidence="6">CGMCC 1.9108</strain>
    </source>
</reference>
<dbReference type="SUPFAM" id="SSF54909">
    <property type="entry name" value="Dimeric alpha+beta barrel"/>
    <property type="match status" value="1"/>
</dbReference>
<dbReference type="GO" id="GO:0005829">
    <property type="term" value="C:cytosol"/>
    <property type="evidence" value="ECO:0007669"/>
    <property type="project" value="TreeGrafter"/>
</dbReference>
<dbReference type="Gene3D" id="3.30.70.920">
    <property type="match status" value="1"/>
</dbReference>
<protein>
    <submittedName>
        <fullName evidence="5">DNA-binding transcriptional regulator, Lrp family</fullName>
    </submittedName>
</protein>
<dbReference type="GO" id="GO:0006355">
    <property type="term" value="P:regulation of DNA-templated transcription"/>
    <property type="evidence" value="ECO:0007669"/>
    <property type="project" value="UniProtKB-ARBA"/>
</dbReference>
<dbReference type="PANTHER" id="PTHR30154:SF34">
    <property type="entry name" value="TRANSCRIPTIONAL REGULATOR AZLB"/>
    <property type="match status" value="1"/>
</dbReference>
<dbReference type="STRING" id="639004.SAMN04488239_10683"/>
<dbReference type="InterPro" id="IPR019888">
    <property type="entry name" value="Tscrpt_reg_AsnC-like"/>
</dbReference>
<dbReference type="InterPro" id="IPR036388">
    <property type="entry name" value="WH-like_DNA-bd_sf"/>
</dbReference>
<dbReference type="Proteomes" id="UP000199628">
    <property type="component" value="Unassembled WGS sequence"/>
</dbReference>
<evidence type="ECO:0000256" key="3">
    <source>
        <dbReference type="ARBA" id="ARBA00023163"/>
    </source>
</evidence>
<evidence type="ECO:0000313" key="6">
    <source>
        <dbReference type="Proteomes" id="UP000199628"/>
    </source>
</evidence>
<keyword evidence="3" id="KW-0804">Transcription</keyword>
<dbReference type="SUPFAM" id="SSF46785">
    <property type="entry name" value="Winged helix' DNA-binding domain"/>
    <property type="match status" value="1"/>
</dbReference>
<dbReference type="PRINTS" id="PR00033">
    <property type="entry name" value="HTHASNC"/>
</dbReference>